<feature type="compositionally biased region" description="Basic and acidic residues" evidence="1">
    <location>
        <begin position="1"/>
        <end position="15"/>
    </location>
</feature>
<evidence type="ECO:0000256" key="1">
    <source>
        <dbReference type="SAM" id="MobiDB-lite"/>
    </source>
</evidence>
<gene>
    <name evidence="2" type="ORF">LR48_Vigan10g213500</name>
</gene>
<accession>A0A0L9VMQ6</accession>
<dbReference type="Proteomes" id="UP000053144">
    <property type="component" value="Chromosome 10"/>
</dbReference>
<proteinExistence type="predicted"/>
<dbReference type="AlphaFoldDB" id="A0A0L9VMQ6"/>
<evidence type="ECO:0000313" key="3">
    <source>
        <dbReference type="Proteomes" id="UP000053144"/>
    </source>
</evidence>
<dbReference type="EMBL" id="CM003380">
    <property type="protein sequence ID" value="KOM56243.1"/>
    <property type="molecule type" value="Genomic_DNA"/>
</dbReference>
<organism evidence="2 3">
    <name type="scientific">Phaseolus angularis</name>
    <name type="common">Azuki bean</name>
    <name type="synonym">Vigna angularis</name>
    <dbReference type="NCBI Taxonomy" id="3914"/>
    <lineage>
        <taxon>Eukaryota</taxon>
        <taxon>Viridiplantae</taxon>
        <taxon>Streptophyta</taxon>
        <taxon>Embryophyta</taxon>
        <taxon>Tracheophyta</taxon>
        <taxon>Spermatophyta</taxon>
        <taxon>Magnoliopsida</taxon>
        <taxon>eudicotyledons</taxon>
        <taxon>Gunneridae</taxon>
        <taxon>Pentapetalae</taxon>
        <taxon>rosids</taxon>
        <taxon>fabids</taxon>
        <taxon>Fabales</taxon>
        <taxon>Fabaceae</taxon>
        <taxon>Papilionoideae</taxon>
        <taxon>50 kb inversion clade</taxon>
        <taxon>NPAAA clade</taxon>
        <taxon>indigoferoid/millettioid clade</taxon>
        <taxon>Phaseoleae</taxon>
        <taxon>Vigna</taxon>
    </lineage>
</organism>
<name>A0A0L9VMQ6_PHAAN</name>
<feature type="region of interest" description="Disordered" evidence="1">
    <location>
        <begin position="51"/>
        <end position="85"/>
    </location>
</feature>
<dbReference type="Gramene" id="KOM56243">
    <property type="protein sequence ID" value="KOM56243"/>
    <property type="gene ID" value="LR48_Vigan10g213500"/>
</dbReference>
<sequence>MREEEGHRTVEDGERSSQTVEGGQGEEEEHRTMEGEKMSCRTMEGELNNWSDLPDLVERSERCDGGKNGRKIEHRGGKTRKDWKE</sequence>
<protein>
    <submittedName>
        <fullName evidence="2">Uncharacterized protein</fullName>
    </submittedName>
</protein>
<reference evidence="3" key="1">
    <citation type="journal article" date="2015" name="Proc. Natl. Acad. Sci. U.S.A.">
        <title>Genome sequencing of adzuki bean (Vigna angularis) provides insight into high starch and low fat accumulation and domestication.</title>
        <authorList>
            <person name="Yang K."/>
            <person name="Tian Z."/>
            <person name="Chen C."/>
            <person name="Luo L."/>
            <person name="Zhao B."/>
            <person name="Wang Z."/>
            <person name="Yu L."/>
            <person name="Li Y."/>
            <person name="Sun Y."/>
            <person name="Li W."/>
            <person name="Chen Y."/>
            <person name="Li Y."/>
            <person name="Zhang Y."/>
            <person name="Ai D."/>
            <person name="Zhao J."/>
            <person name="Shang C."/>
            <person name="Ma Y."/>
            <person name="Wu B."/>
            <person name="Wang M."/>
            <person name="Gao L."/>
            <person name="Sun D."/>
            <person name="Zhang P."/>
            <person name="Guo F."/>
            <person name="Wang W."/>
            <person name="Li Y."/>
            <person name="Wang J."/>
            <person name="Varshney R.K."/>
            <person name="Wang J."/>
            <person name="Ling H.Q."/>
            <person name="Wan P."/>
        </authorList>
    </citation>
    <scope>NUCLEOTIDE SEQUENCE</scope>
    <source>
        <strain evidence="3">cv. Jingnong 6</strain>
    </source>
</reference>
<feature type="compositionally biased region" description="Basic and acidic residues" evidence="1">
    <location>
        <begin position="56"/>
        <end position="85"/>
    </location>
</feature>
<evidence type="ECO:0000313" key="2">
    <source>
        <dbReference type="EMBL" id="KOM56243.1"/>
    </source>
</evidence>
<feature type="region of interest" description="Disordered" evidence="1">
    <location>
        <begin position="1"/>
        <end position="36"/>
    </location>
</feature>